<keyword evidence="8" id="KW-1185">Reference proteome</keyword>
<dbReference type="Gene3D" id="3.20.110.10">
    <property type="entry name" value="Glycoside hydrolase 38, N terminal domain"/>
    <property type="match status" value="1"/>
</dbReference>
<keyword evidence="7" id="KW-0808">Transferase</keyword>
<sequence>MINQNFQLVIHSNIPCLDFFNSRDEEKLPLFSFTEDFISLLMLLEVNHFHRVHLGIIPLYYELINHPTFKNEMHIYFQEKERTTSDTYMYWEKYNGNLSIPIRKLIECEKIELLAAPVTFVNLPFLSTSNGLEHQIKTGISIIEDFFLVKPKGFWFPNGSYTPGLDLSLMSEGIEYSFIHHQTIHYADPTPVKLGRGPVYSPHGLIMYPIEVITNAAEIKFEDGESCADTRYLCISMAESLDNQMSLLGKVSPSETLSKLNTELEKVHLCSSFLSEDLSGSFNYESSPFWSESHFIEKDLENLKEKIVTDNQLAIYREMMKEWMLLVGVLSSKTNSTLSLQDYIDRYNELRSYFIADSKLPSGFFNRPILENFLLFNIFSRPSNERQEKILMLTWEYPPNIVGGLSRHVHGLSKALSNLGYEIHIITTQVNDLPNYEEDHGVHVYRVKPLNEKDPDFLSWVGGLNLSMVEKAMELLVTHDFKMIHAHDWLVGAAGLTIKEEMNLPLLATIHATEHGRNDGIYTEMQKFIHNKERSLINGADKVIICSEFMREELMKVFRVSEDKLAMIPNGIDESENHLVSSDCFDLPIDKNRKMIFSIGRMVKEKGFDTLIQAAEKMRDLKSDVYFIVAGKGPLLEEYRRRVFETRLSEQVYFVGFVTDEQRQALLNYCHIAVFPSRYEPFGIVALESMLYSKPTIVSNVGGLKGIVQHQKTGLLMEPDCSESLVEQLSFLIHNEDVARDLGEKGKRIVERLFSWQRVAEETKRVFEETLINKSIL</sequence>
<dbReference type="PANTHER" id="PTHR45947:SF3">
    <property type="entry name" value="SULFOQUINOVOSYL TRANSFERASE SQD2"/>
    <property type="match status" value="1"/>
</dbReference>
<dbReference type="EC" id="2.4.-.-" evidence="7"/>
<evidence type="ECO:0000313" key="7">
    <source>
        <dbReference type="EMBL" id="MDZ5470992.1"/>
    </source>
</evidence>
<dbReference type="SUPFAM" id="SSF88713">
    <property type="entry name" value="Glycoside hydrolase/deacetylase"/>
    <property type="match status" value="1"/>
</dbReference>
<feature type="domain" description="Glycosyl transferase family 1" evidence="4">
    <location>
        <begin position="586"/>
        <end position="748"/>
    </location>
</feature>
<name>A0ABU5IV15_9BACI</name>
<dbReference type="Gene3D" id="3.40.50.2000">
    <property type="entry name" value="Glycogen Phosphorylase B"/>
    <property type="match status" value="2"/>
</dbReference>
<feature type="domain" description="Glycoside hydrolase family 57 N-terminal" evidence="5">
    <location>
        <begin position="8"/>
        <end position="181"/>
    </location>
</feature>
<dbReference type="Pfam" id="PF00534">
    <property type="entry name" value="Glycos_transf_1"/>
    <property type="match status" value="1"/>
</dbReference>
<evidence type="ECO:0000256" key="2">
    <source>
        <dbReference type="ARBA" id="ARBA00023277"/>
    </source>
</evidence>
<evidence type="ECO:0000259" key="4">
    <source>
        <dbReference type="Pfam" id="PF00534"/>
    </source>
</evidence>
<keyword evidence="7" id="KW-0328">Glycosyltransferase</keyword>
<dbReference type="InterPro" id="IPR001296">
    <property type="entry name" value="Glyco_trans_1"/>
</dbReference>
<proteinExistence type="inferred from homology"/>
<evidence type="ECO:0000259" key="6">
    <source>
        <dbReference type="Pfam" id="PF13439"/>
    </source>
</evidence>
<evidence type="ECO:0000313" key="8">
    <source>
        <dbReference type="Proteomes" id="UP001290455"/>
    </source>
</evidence>
<evidence type="ECO:0000259" key="5">
    <source>
        <dbReference type="Pfam" id="PF03065"/>
    </source>
</evidence>
<dbReference type="InterPro" id="IPR004300">
    <property type="entry name" value="Glyco_hydro_57_N"/>
</dbReference>
<dbReference type="Proteomes" id="UP001290455">
    <property type="component" value="Unassembled WGS sequence"/>
</dbReference>
<dbReference type="InterPro" id="IPR011330">
    <property type="entry name" value="Glyco_hydro/deAcase_b/a-brl"/>
</dbReference>
<gene>
    <name evidence="7" type="ORF">SM124_04415</name>
</gene>
<dbReference type="EMBL" id="JAXOFX010000002">
    <property type="protein sequence ID" value="MDZ5470992.1"/>
    <property type="molecule type" value="Genomic_DNA"/>
</dbReference>
<feature type="domain" description="Glycosyltransferase subfamily 4-like N-terminal" evidence="6">
    <location>
        <begin position="402"/>
        <end position="575"/>
    </location>
</feature>
<dbReference type="RefSeq" id="WP_322445072.1">
    <property type="nucleotide sequence ID" value="NZ_JAXOFX010000002.1"/>
</dbReference>
<organism evidence="7 8">
    <name type="scientific">Robertmurraya mangrovi</name>
    <dbReference type="NCBI Taxonomy" id="3098077"/>
    <lineage>
        <taxon>Bacteria</taxon>
        <taxon>Bacillati</taxon>
        <taxon>Bacillota</taxon>
        <taxon>Bacilli</taxon>
        <taxon>Bacillales</taxon>
        <taxon>Bacillaceae</taxon>
        <taxon>Robertmurraya</taxon>
    </lineage>
</organism>
<dbReference type="Pfam" id="PF13439">
    <property type="entry name" value="Glyco_transf_4"/>
    <property type="match status" value="1"/>
</dbReference>
<geneLocation type="plasmid" evidence="7">
    <name>unnamed</name>
</geneLocation>
<evidence type="ECO:0000256" key="3">
    <source>
        <dbReference type="RuleBase" id="RU361196"/>
    </source>
</evidence>
<dbReference type="PANTHER" id="PTHR45947">
    <property type="entry name" value="SULFOQUINOVOSYL TRANSFERASE SQD2"/>
    <property type="match status" value="1"/>
</dbReference>
<evidence type="ECO:0000256" key="1">
    <source>
        <dbReference type="ARBA" id="ARBA00006821"/>
    </source>
</evidence>
<comment type="similarity">
    <text evidence="1 3">Belongs to the glycosyl hydrolase 57 family.</text>
</comment>
<dbReference type="InterPro" id="IPR028098">
    <property type="entry name" value="Glyco_trans_4-like_N"/>
</dbReference>
<reference evidence="7 8" key="1">
    <citation type="submission" date="2023-11" db="EMBL/GenBank/DDBJ databases">
        <title>Bacillus jintuensis, isolated from a mudflat on the Beibu Gulf coast.</title>
        <authorList>
            <person name="Li M."/>
        </authorList>
    </citation>
    <scope>NUCLEOTIDE SEQUENCE [LARGE SCALE GENOMIC DNA]</scope>
    <source>
        <strain evidence="7 8">31A1R</strain>
        <plasmid evidence="7">unnamed</plasmid>
    </source>
</reference>
<dbReference type="SUPFAM" id="SSF53756">
    <property type="entry name" value="UDP-Glycosyltransferase/glycogen phosphorylase"/>
    <property type="match status" value="1"/>
</dbReference>
<accession>A0ABU5IV15</accession>
<protein>
    <submittedName>
        <fullName evidence="7">Glycosyltransferase</fullName>
        <ecNumber evidence="7">2.4.-.-</ecNumber>
    </submittedName>
</protein>
<dbReference type="GO" id="GO:0016757">
    <property type="term" value="F:glycosyltransferase activity"/>
    <property type="evidence" value="ECO:0007669"/>
    <property type="project" value="UniProtKB-KW"/>
</dbReference>
<keyword evidence="7" id="KW-0614">Plasmid</keyword>
<dbReference type="CDD" id="cd03801">
    <property type="entry name" value="GT4_PimA-like"/>
    <property type="match status" value="1"/>
</dbReference>
<dbReference type="Pfam" id="PF03065">
    <property type="entry name" value="Glyco_hydro_57"/>
    <property type="match status" value="1"/>
</dbReference>
<comment type="caution">
    <text evidence="7">The sequence shown here is derived from an EMBL/GenBank/DDBJ whole genome shotgun (WGS) entry which is preliminary data.</text>
</comment>
<keyword evidence="2 3" id="KW-0119">Carbohydrate metabolism</keyword>
<dbReference type="InterPro" id="IPR050194">
    <property type="entry name" value="Glycosyltransferase_grp1"/>
</dbReference>
<dbReference type="InterPro" id="IPR027291">
    <property type="entry name" value="Glyco_hydro_38_N_sf"/>
</dbReference>